<dbReference type="Proteomes" id="UP000603545">
    <property type="component" value="Unassembled WGS sequence"/>
</dbReference>
<sequence>MAKKRILLETAERCVKLLKEKYKVKRVILIGSLAYGIIHKKSDIDLVVEGLSYEIYMKCLTELYDILPPGVEINLIPFEDAFESLKQKALQKGKVLYG</sequence>
<organism evidence="2 3">
    <name type="scientific">Candidatus Desulfaltia bathyphila</name>
    <dbReference type="NCBI Taxonomy" id="2841697"/>
    <lineage>
        <taxon>Bacteria</taxon>
        <taxon>Pseudomonadati</taxon>
        <taxon>Thermodesulfobacteriota</taxon>
        <taxon>Desulfobacteria</taxon>
        <taxon>Desulfobacterales</taxon>
        <taxon>Desulfobacterales incertae sedis</taxon>
        <taxon>Candidatus Desulfaltia</taxon>
    </lineage>
</organism>
<dbReference type="CDD" id="cd05403">
    <property type="entry name" value="NT_KNTase_like"/>
    <property type="match status" value="1"/>
</dbReference>
<evidence type="ECO:0000259" key="1">
    <source>
        <dbReference type="Pfam" id="PF18765"/>
    </source>
</evidence>
<dbReference type="InterPro" id="IPR041633">
    <property type="entry name" value="Polbeta"/>
</dbReference>
<evidence type="ECO:0000313" key="3">
    <source>
        <dbReference type="Proteomes" id="UP000603545"/>
    </source>
</evidence>
<comment type="caution">
    <text evidence="2">The sequence shown here is derived from an EMBL/GenBank/DDBJ whole genome shotgun (WGS) entry which is preliminary data.</text>
</comment>
<dbReference type="Gene3D" id="3.30.460.10">
    <property type="entry name" value="Beta Polymerase, domain 2"/>
    <property type="match status" value="1"/>
</dbReference>
<protein>
    <submittedName>
        <fullName evidence="2">Nucleotidyltransferase domain-containing protein</fullName>
    </submittedName>
</protein>
<proteinExistence type="predicted"/>
<dbReference type="EMBL" id="JACNLL010000068">
    <property type="protein sequence ID" value="MBC8199895.1"/>
    <property type="molecule type" value="Genomic_DNA"/>
</dbReference>
<evidence type="ECO:0000313" key="2">
    <source>
        <dbReference type="EMBL" id="MBC8199895.1"/>
    </source>
</evidence>
<accession>A0A8J6N5W8</accession>
<reference evidence="2 3" key="1">
    <citation type="submission" date="2020-08" db="EMBL/GenBank/DDBJ databases">
        <title>Bridging the membrane lipid divide: bacteria of the FCB group superphylum have the potential to synthesize archaeal ether lipids.</title>
        <authorList>
            <person name="Villanueva L."/>
            <person name="Von Meijenfeldt F.A.B."/>
            <person name="Westbye A.B."/>
            <person name="Yadav S."/>
            <person name="Hopmans E.C."/>
            <person name="Dutilh B.E."/>
            <person name="Sinninghe Damste J.S."/>
        </authorList>
    </citation>
    <scope>NUCLEOTIDE SEQUENCE [LARGE SCALE GENOMIC DNA]</scope>
    <source>
        <strain evidence="2">NIOZ-UU82</strain>
    </source>
</reference>
<dbReference type="InterPro" id="IPR043519">
    <property type="entry name" value="NT_sf"/>
</dbReference>
<dbReference type="Pfam" id="PF18765">
    <property type="entry name" value="Polbeta"/>
    <property type="match status" value="1"/>
</dbReference>
<dbReference type="SUPFAM" id="SSF81301">
    <property type="entry name" value="Nucleotidyltransferase"/>
    <property type="match status" value="1"/>
</dbReference>
<gene>
    <name evidence="2" type="ORF">H8E80_07620</name>
</gene>
<dbReference type="AlphaFoldDB" id="A0A8J6N5W8"/>
<feature type="domain" description="Polymerase beta nucleotidyltransferase" evidence="1">
    <location>
        <begin position="12"/>
        <end position="97"/>
    </location>
</feature>
<name>A0A8J6N5W8_9BACT</name>